<accession>A0A926NM56</accession>
<feature type="domain" description="Quercetin 2,3-dioxygenase C-terminal cupin" evidence="1">
    <location>
        <begin position="152"/>
        <end position="217"/>
    </location>
</feature>
<name>A0A926NM56_9SPHI</name>
<protein>
    <recommendedName>
        <fullName evidence="1">Quercetin 2,3-dioxygenase C-terminal cupin domain-containing protein</fullName>
    </recommendedName>
</protein>
<dbReference type="EMBL" id="JACWMX010000001">
    <property type="protein sequence ID" value="MBD1391758.1"/>
    <property type="molecule type" value="Genomic_DNA"/>
</dbReference>
<dbReference type="Proteomes" id="UP000619078">
    <property type="component" value="Unassembled WGS sequence"/>
</dbReference>
<dbReference type="InterPro" id="IPR014710">
    <property type="entry name" value="RmlC-like_jellyroll"/>
</dbReference>
<comment type="caution">
    <text evidence="2">The sequence shown here is derived from an EMBL/GenBank/DDBJ whole genome shotgun (WGS) entry which is preliminary data.</text>
</comment>
<evidence type="ECO:0000313" key="3">
    <source>
        <dbReference type="Proteomes" id="UP000619078"/>
    </source>
</evidence>
<dbReference type="InterPro" id="IPR041602">
    <property type="entry name" value="Quercetinase_C"/>
</dbReference>
<dbReference type="Pfam" id="PF17954">
    <property type="entry name" value="Pirin_C_2"/>
    <property type="match status" value="1"/>
</dbReference>
<dbReference type="AlphaFoldDB" id="A0A926NM56"/>
<dbReference type="Gene3D" id="2.60.120.10">
    <property type="entry name" value="Jelly Rolls"/>
    <property type="match status" value="1"/>
</dbReference>
<dbReference type="RefSeq" id="WP_191160001.1">
    <property type="nucleotide sequence ID" value="NZ_JACWMX010000001.1"/>
</dbReference>
<gene>
    <name evidence="2" type="ORF">IDJ76_01480</name>
</gene>
<evidence type="ECO:0000259" key="1">
    <source>
        <dbReference type="Pfam" id="PF17954"/>
    </source>
</evidence>
<proteinExistence type="predicted"/>
<sequence length="219" mass="24992">METLSPGQIYLADQRVLEENNIYRRYRSFNQDRAAFGYLFVFNDDLLAAGKSVTLTIEEDCYFVVIPVTGEVLVDGINIDVGEVVVRFARIGQIIELRNPYDTDWINFLYLQIKADHMPEQVNYQFRFDLETSPDKLIDITCSTLPFALQIGMFAGRNEALYQIKENFTLLYAFVIAGAFELQGRLLHERDGLALWGLTEADLEALSNNAVVLLLEMEA</sequence>
<reference evidence="2" key="1">
    <citation type="submission" date="2020-09" db="EMBL/GenBank/DDBJ databases">
        <title>Novel species of Mucilaginibacter isolated from a glacier on the Tibetan Plateau.</title>
        <authorList>
            <person name="Liu Q."/>
            <person name="Xin Y.-H."/>
        </authorList>
    </citation>
    <scope>NUCLEOTIDE SEQUENCE</scope>
    <source>
        <strain evidence="2">ZB1P21</strain>
    </source>
</reference>
<evidence type="ECO:0000313" key="2">
    <source>
        <dbReference type="EMBL" id="MBD1391758.1"/>
    </source>
</evidence>
<organism evidence="2 3">
    <name type="scientific">Mucilaginibacter glaciei</name>
    <dbReference type="NCBI Taxonomy" id="2772109"/>
    <lineage>
        <taxon>Bacteria</taxon>
        <taxon>Pseudomonadati</taxon>
        <taxon>Bacteroidota</taxon>
        <taxon>Sphingobacteriia</taxon>
        <taxon>Sphingobacteriales</taxon>
        <taxon>Sphingobacteriaceae</taxon>
        <taxon>Mucilaginibacter</taxon>
    </lineage>
</organism>
<keyword evidence="3" id="KW-1185">Reference proteome</keyword>